<sequence>MSETLLRRTLLIALLLLGVLLATLTRQNAPTLPGEFAARTAPLFGFSYRFGQNVRAALAALFDRRDLRETQRQMLAELQALKQENQRLVLENRQLKSTLRVQSAQGVGVVYVAPVLDDDPSGFYHRLYLGAGSKQGLRVGMPVTTAAGLVGVITDVSPNGAVVRTLLDPESRVGIRLANTPGRGIAYGAPPRMLRVELSPEAKVKVGDKVVSGALQGLYPAGLTVGTVTEVKPMAAGALKQVVMVQPAVEFSLLEEVQVLKPL</sequence>
<comment type="caution">
    <text evidence="7">The sequence shown here is derived from an EMBL/GenBank/DDBJ whole genome shotgun (WGS) entry which is preliminary data.</text>
</comment>
<evidence type="ECO:0000256" key="1">
    <source>
        <dbReference type="ARBA" id="ARBA00009369"/>
    </source>
</evidence>
<comment type="similarity">
    <text evidence="1">Belongs to the MreC family.</text>
</comment>
<dbReference type="GO" id="GO:0005886">
    <property type="term" value="C:plasma membrane"/>
    <property type="evidence" value="ECO:0007669"/>
    <property type="project" value="TreeGrafter"/>
</dbReference>
<dbReference type="RefSeq" id="WP_119357672.1">
    <property type="nucleotide sequence ID" value="NZ_BJXM01000001.1"/>
</dbReference>
<evidence type="ECO:0000259" key="6">
    <source>
        <dbReference type="Pfam" id="PF04085"/>
    </source>
</evidence>
<feature type="coiled-coil region" evidence="5">
    <location>
        <begin position="64"/>
        <end position="98"/>
    </location>
</feature>
<dbReference type="InterPro" id="IPR007221">
    <property type="entry name" value="MreC"/>
</dbReference>
<dbReference type="Proteomes" id="UP000266178">
    <property type="component" value="Unassembled WGS sequence"/>
</dbReference>
<name>A0A399FB77_9DEIN</name>
<evidence type="ECO:0000256" key="4">
    <source>
        <dbReference type="ARBA" id="ARBA00032089"/>
    </source>
</evidence>
<evidence type="ECO:0000313" key="8">
    <source>
        <dbReference type="Proteomes" id="UP000266178"/>
    </source>
</evidence>
<dbReference type="InterPro" id="IPR042177">
    <property type="entry name" value="Cell/Rod_1"/>
</dbReference>
<feature type="domain" description="Rod shape-determining protein MreC beta-barrel core" evidence="6">
    <location>
        <begin position="115"/>
        <end position="261"/>
    </location>
</feature>
<dbReference type="OrthoDB" id="25667at2"/>
<organism evidence="7 8">
    <name type="scientific">Meiothermus granaticius NBRC 107808</name>
    <dbReference type="NCBI Taxonomy" id="1227551"/>
    <lineage>
        <taxon>Bacteria</taxon>
        <taxon>Thermotogati</taxon>
        <taxon>Deinococcota</taxon>
        <taxon>Deinococci</taxon>
        <taxon>Thermales</taxon>
        <taxon>Thermaceae</taxon>
        <taxon>Meiothermus</taxon>
    </lineage>
</organism>
<dbReference type="Gene3D" id="2.40.10.350">
    <property type="entry name" value="Rod shape-determining protein MreC, domain 2"/>
    <property type="match status" value="1"/>
</dbReference>
<proteinExistence type="inferred from homology"/>
<gene>
    <name evidence="7" type="primary">mreC</name>
    <name evidence="7" type="ORF">Mgrana_02196</name>
</gene>
<protein>
    <recommendedName>
        <fullName evidence="2">Cell shape-determining protein MreC</fullName>
    </recommendedName>
    <alternativeName>
        <fullName evidence="4">Cell shape protein MreC</fullName>
    </alternativeName>
</protein>
<dbReference type="PANTHER" id="PTHR34138:SF1">
    <property type="entry name" value="CELL SHAPE-DETERMINING PROTEIN MREC"/>
    <property type="match status" value="1"/>
</dbReference>
<reference evidence="7 8" key="1">
    <citation type="submission" date="2018-08" db="EMBL/GenBank/DDBJ databases">
        <title>Meiothermus granaticius genome AF-68 sequencing project.</title>
        <authorList>
            <person name="Da Costa M.S."/>
            <person name="Albuquerque L."/>
            <person name="Raposo P."/>
            <person name="Froufe H.J.C."/>
            <person name="Barroso C.S."/>
            <person name="Egas C."/>
        </authorList>
    </citation>
    <scope>NUCLEOTIDE SEQUENCE [LARGE SCALE GENOMIC DNA]</scope>
    <source>
        <strain evidence="7 8">AF-68</strain>
    </source>
</reference>
<dbReference type="Pfam" id="PF04085">
    <property type="entry name" value="MreC"/>
    <property type="match status" value="1"/>
</dbReference>
<dbReference type="InterPro" id="IPR055342">
    <property type="entry name" value="MreC_beta-barrel_core"/>
</dbReference>
<dbReference type="EMBL" id="QWLB01000029">
    <property type="protein sequence ID" value="RIH91921.1"/>
    <property type="molecule type" value="Genomic_DNA"/>
</dbReference>
<dbReference type="PANTHER" id="PTHR34138">
    <property type="entry name" value="CELL SHAPE-DETERMINING PROTEIN MREC"/>
    <property type="match status" value="1"/>
</dbReference>
<evidence type="ECO:0000256" key="5">
    <source>
        <dbReference type="SAM" id="Coils"/>
    </source>
</evidence>
<dbReference type="Gene3D" id="2.40.10.340">
    <property type="entry name" value="Rod shape-determining protein MreC, domain 1"/>
    <property type="match status" value="1"/>
</dbReference>
<evidence type="ECO:0000256" key="3">
    <source>
        <dbReference type="ARBA" id="ARBA00022960"/>
    </source>
</evidence>
<evidence type="ECO:0000256" key="2">
    <source>
        <dbReference type="ARBA" id="ARBA00013855"/>
    </source>
</evidence>
<dbReference type="InterPro" id="IPR042175">
    <property type="entry name" value="Cell/Rod_MreC_2"/>
</dbReference>
<evidence type="ECO:0000313" key="7">
    <source>
        <dbReference type="EMBL" id="RIH91921.1"/>
    </source>
</evidence>
<dbReference type="NCBIfam" id="NF010520">
    <property type="entry name" value="PRK13922.13-5"/>
    <property type="match status" value="1"/>
</dbReference>
<keyword evidence="5" id="KW-0175">Coiled coil</keyword>
<accession>A0A399FB77</accession>
<keyword evidence="3" id="KW-0133">Cell shape</keyword>
<keyword evidence="8" id="KW-1185">Reference proteome</keyword>
<dbReference type="GO" id="GO:0008360">
    <property type="term" value="P:regulation of cell shape"/>
    <property type="evidence" value="ECO:0007669"/>
    <property type="project" value="UniProtKB-KW"/>
</dbReference>
<dbReference type="PIRSF" id="PIRSF038471">
    <property type="entry name" value="MreC"/>
    <property type="match status" value="1"/>
</dbReference>
<dbReference type="AlphaFoldDB" id="A0A399FB77"/>